<feature type="region of interest" description="Disordered" evidence="1">
    <location>
        <begin position="68"/>
        <end position="119"/>
    </location>
</feature>
<evidence type="ECO:0008006" key="4">
    <source>
        <dbReference type="Google" id="ProtNLM"/>
    </source>
</evidence>
<feature type="compositionally biased region" description="Pro residues" evidence="1">
    <location>
        <begin position="69"/>
        <end position="81"/>
    </location>
</feature>
<evidence type="ECO:0000256" key="1">
    <source>
        <dbReference type="SAM" id="MobiDB-lite"/>
    </source>
</evidence>
<reference evidence="2 3" key="1">
    <citation type="submission" date="2022-11" db="EMBL/GenBank/DDBJ databases">
        <title>Minimal conservation of predation-associated metabolite biosynthetic gene clusters underscores biosynthetic potential of Myxococcota including descriptions for ten novel species: Archangium lansinium sp. nov., Myxococcus landrumus sp. nov., Nannocystis bai.</title>
        <authorList>
            <person name="Ahearne A."/>
            <person name="Stevens C."/>
            <person name="Phillips K."/>
        </authorList>
    </citation>
    <scope>NUCLEOTIDE SEQUENCE [LARGE SCALE GENOMIC DNA]</scope>
    <source>
        <strain evidence="2 3">MIWBW</strain>
    </source>
</reference>
<organism evidence="2 3">
    <name type="scientific">Archangium lansingense</name>
    <dbReference type="NCBI Taxonomy" id="2995310"/>
    <lineage>
        <taxon>Bacteria</taxon>
        <taxon>Pseudomonadati</taxon>
        <taxon>Myxococcota</taxon>
        <taxon>Myxococcia</taxon>
        <taxon>Myxococcales</taxon>
        <taxon>Cystobacterineae</taxon>
        <taxon>Archangiaceae</taxon>
        <taxon>Archangium</taxon>
    </lineage>
</organism>
<name>A0ABT4AGF5_9BACT</name>
<comment type="caution">
    <text evidence="2">The sequence shown here is derived from an EMBL/GenBank/DDBJ whole genome shotgun (WGS) entry which is preliminary data.</text>
</comment>
<evidence type="ECO:0000313" key="2">
    <source>
        <dbReference type="EMBL" id="MCY1080757.1"/>
    </source>
</evidence>
<evidence type="ECO:0000313" key="3">
    <source>
        <dbReference type="Proteomes" id="UP001207654"/>
    </source>
</evidence>
<dbReference type="Proteomes" id="UP001207654">
    <property type="component" value="Unassembled WGS sequence"/>
</dbReference>
<accession>A0ABT4AGF5</accession>
<proteinExistence type="predicted"/>
<dbReference type="EMBL" id="JAPNKA010000001">
    <property type="protein sequence ID" value="MCY1080757.1"/>
    <property type="molecule type" value="Genomic_DNA"/>
</dbReference>
<gene>
    <name evidence="2" type="ORF">OV287_40565</name>
</gene>
<sequence length="215" mass="24289">MTPRELRRELRRRKKELRRSAERMRQAARERMEQHPSIRREKRRRRIRRAVTIAALLLLAMLVRCECEPSPPAPPPEPVVEPAPEVKPKKPASPASKPKAFSERMERQRRGSYQNEAQTSPSWLDDFRLQVAARSPRLAQCFSGTERPGALRWTAAVNAASGSVSDHALELVGTGGELSGKQRDCVLGVLSSPGYRLKPEQKQDLPGRVSLVIEF</sequence>
<feature type="compositionally biased region" description="Basic and acidic residues" evidence="1">
    <location>
        <begin position="18"/>
        <end position="39"/>
    </location>
</feature>
<feature type="region of interest" description="Disordered" evidence="1">
    <location>
        <begin position="1"/>
        <end position="43"/>
    </location>
</feature>
<dbReference type="RefSeq" id="WP_267539393.1">
    <property type="nucleotide sequence ID" value="NZ_JAPNKA010000001.1"/>
</dbReference>
<protein>
    <recommendedName>
        <fullName evidence="4">TonB C-terminal domain-containing protein</fullName>
    </recommendedName>
</protein>
<feature type="compositionally biased region" description="Basic and acidic residues" evidence="1">
    <location>
        <begin position="100"/>
        <end position="109"/>
    </location>
</feature>
<keyword evidence="3" id="KW-1185">Reference proteome</keyword>